<evidence type="ECO:0000256" key="5">
    <source>
        <dbReference type="ARBA" id="ARBA00022989"/>
    </source>
</evidence>
<sequence>MRQRVLTFLRSETILIVATLLAIISCFIVPPDGQYGGYVHVSTISQLVCLMLVVVGFQRIGVFRIIGSSLLHRVHTARGVVLTFIALTFISAMFITNDVALLTFVPFALAVLVMAHMEDKAIIVCALMTVAANTGSMLTPVGNAHNLYFKALTGMSTGHFLRIMAPYSILAAVLLVVVTCVVFRGRRIAEFDGMDSKGFERGVLAPDPTRHQPDEIKVTGYGAGYGGWRAIVYTGVFVVCVLAVSDMVPLWVMCVVTFVAMVVCDRGSFRHADWALPLTFIMFFVFIGNMKRVPEFAGIAQAFVGQHPLEVSIISSQIISNVPASLLLSGFCDQWVPLIIGTNIGGMGTLIASMASLITYKNYTRQYPRQKGRYLGVYTAVSVMFLLLMYGLAVIIE</sequence>
<accession>A0A4Q5AEH1</accession>
<dbReference type="RefSeq" id="WP_095507600.1">
    <property type="nucleotide sequence ID" value="NZ_CAJTCK010000001.1"/>
</dbReference>
<dbReference type="Proteomes" id="UP000292535">
    <property type="component" value="Unassembled WGS sequence"/>
</dbReference>
<dbReference type="GO" id="GO:0055085">
    <property type="term" value="P:transmembrane transport"/>
    <property type="evidence" value="ECO:0007669"/>
    <property type="project" value="InterPro"/>
</dbReference>
<dbReference type="PANTHER" id="PTHR43302:SF5">
    <property type="entry name" value="TRANSPORTER ARSB-RELATED"/>
    <property type="match status" value="1"/>
</dbReference>
<evidence type="ECO:0000313" key="9">
    <source>
        <dbReference type="EMBL" id="RYQ26074.1"/>
    </source>
</evidence>
<dbReference type="PANTHER" id="PTHR43302">
    <property type="entry name" value="TRANSPORTER ARSB-RELATED"/>
    <property type="match status" value="1"/>
</dbReference>
<evidence type="ECO:0000256" key="1">
    <source>
        <dbReference type="ARBA" id="ARBA00004651"/>
    </source>
</evidence>
<dbReference type="EMBL" id="RYUQ01000002">
    <property type="protein sequence ID" value="RYQ26074.1"/>
    <property type="molecule type" value="Genomic_DNA"/>
</dbReference>
<feature type="transmembrane region" description="Helical" evidence="7">
    <location>
        <begin position="163"/>
        <end position="183"/>
    </location>
</feature>
<dbReference type="PROSITE" id="PS51257">
    <property type="entry name" value="PROKAR_LIPOPROTEIN"/>
    <property type="match status" value="1"/>
</dbReference>
<feature type="transmembrane region" description="Helical" evidence="7">
    <location>
        <begin position="12"/>
        <end position="31"/>
    </location>
</feature>
<dbReference type="InterPro" id="IPR004680">
    <property type="entry name" value="Cit_transptr-like_dom"/>
</dbReference>
<feature type="transmembrane region" description="Helical" evidence="7">
    <location>
        <begin position="99"/>
        <end position="115"/>
    </location>
</feature>
<evidence type="ECO:0000256" key="3">
    <source>
        <dbReference type="ARBA" id="ARBA00022475"/>
    </source>
</evidence>
<keyword evidence="6 7" id="KW-0472">Membrane</keyword>
<organism evidence="9 10">
    <name type="scientific">Bifidobacterium pseudolongum subsp. globosum</name>
    <dbReference type="NCBI Taxonomy" id="1690"/>
    <lineage>
        <taxon>Bacteria</taxon>
        <taxon>Bacillati</taxon>
        <taxon>Actinomycetota</taxon>
        <taxon>Actinomycetes</taxon>
        <taxon>Bifidobacteriales</taxon>
        <taxon>Bifidobacteriaceae</taxon>
        <taxon>Bifidobacterium</taxon>
    </lineage>
</organism>
<protein>
    <submittedName>
        <fullName evidence="9">Citrate transporter</fullName>
    </submittedName>
</protein>
<evidence type="ECO:0000256" key="7">
    <source>
        <dbReference type="SAM" id="Phobius"/>
    </source>
</evidence>
<proteinExistence type="predicted"/>
<comment type="caution">
    <text evidence="9">The sequence shown here is derived from an EMBL/GenBank/DDBJ whole genome shotgun (WGS) entry which is preliminary data.</text>
</comment>
<keyword evidence="5 7" id="KW-1133">Transmembrane helix</keyword>
<reference evidence="9 10" key="1">
    <citation type="submission" date="2018-12" db="EMBL/GenBank/DDBJ databases">
        <title>Unveiling genomic diversity among members of the Bifidobacterium pseudolongum species, a widely distributed gut commensal of the animal kingdom.</title>
        <authorList>
            <person name="Lugli G.A."/>
            <person name="Duranti S."/>
            <person name="Albert K."/>
            <person name="Mancabelli L."/>
            <person name="Napoli S."/>
            <person name="Viappiani A."/>
            <person name="Anzalone R."/>
            <person name="Longhi G."/>
            <person name="Milani C."/>
            <person name="Turroni F."/>
            <person name="Alessandri G."/>
            <person name="Sela D.A."/>
            <person name="Van Sinderen D."/>
            <person name="Ventura M."/>
        </authorList>
    </citation>
    <scope>NUCLEOTIDE SEQUENCE [LARGE SCALE GENOMIC DNA]</scope>
    <source>
        <strain evidence="9 10">2032B</strain>
    </source>
</reference>
<gene>
    <name evidence="9" type="ORF">PG2032B_0670</name>
</gene>
<evidence type="ECO:0000259" key="8">
    <source>
        <dbReference type="Pfam" id="PF03600"/>
    </source>
</evidence>
<feature type="transmembrane region" description="Helical" evidence="7">
    <location>
        <begin position="77"/>
        <end position="93"/>
    </location>
</feature>
<feature type="transmembrane region" description="Helical" evidence="7">
    <location>
        <begin position="274"/>
        <end position="290"/>
    </location>
</feature>
<feature type="transmembrane region" description="Helical" evidence="7">
    <location>
        <begin position="335"/>
        <end position="360"/>
    </location>
</feature>
<evidence type="ECO:0000256" key="4">
    <source>
        <dbReference type="ARBA" id="ARBA00022692"/>
    </source>
</evidence>
<keyword evidence="2" id="KW-0813">Transport</keyword>
<feature type="transmembrane region" description="Helical" evidence="7">
    <location>
        <begin position="122"/>
        <end position="143"/>
    </location>
</feature>
<dbReference type="AlphaFoldDB" id="A0A4Q5AEH1"/>
<feature type="transmembrane region" description="Helical" evidence="7">
    <location>
        <begin position="250"/>
        <end position="267"/>
    </location>
</feature>
<feature type="transmembrane region" description="Helical" evidence="7">
    <location>
        <begin position="226"/>
        <end position="244"/>
    </location>
</feature>
<comment type="subcellular location">
    <subcellularLocation>
        <location evidence="1">Cell membrane</location>
        <topology evidence="1">Multi-pass membrane protein</topology>
    </subcellularLocation>
</comment>
<dbReference type="GO" id="GO:0005886">
    <property type="term" value="C:plasma membrane"/>
    <property type="evidence" value="ECO:0007669"/>
    <property type="project" value="UniProtKB-SubCell"/>
</dbReference>
<keyword evidence="4 7" id="KW-0812">Transmembrane</keyword>
<feature type="domain" description="Citrate transporter-like" evidence="8">
    <location>
        <begin position="16"/>
        <end position="328"/>
    </location>
</feature>
<evidence type="ECO:0000256" key="6">
    <source>
        <dbReference type="ARBA" id="ARBA00023136"/>
    </source>
</evidence>
<feature type="transmembrane region" description="Helical" evidence="7">
    <location>
        <begin position="372"/>
        <end position="396"/>
    </location>
</feature>
<dbReference type="Pfam" id="PF03600">
    <property type="entry name" value="CitMHS"/>
    <property type="match status" value="1"/>
</dbReference>
<name>A0A4Q5AEH1_9BIFI</name>
<keyword evidence="3" id="KW-1003">Cell membrane</keyword>
<evidence type="ECO:0000256" key="2">
    <source>
        <dbReference type="ARBA" id="ARBA00022448"/>
    </source>
</evidence>
<feature type="transmembrane region" description="Helical" evidence="7">
    <location>
        <begin position="37"/>
        <end position="57"/>
    </location>
</feature>
<evidence type="ECO:0000313" key="10">
    <source>
        <dbReference type="Proteomes" id="UP000292535"/>
    </source>
</evidence>